<name>A0A2T1BZU7_9CYAN</name>
<dbReference type="GO" id="GO:0016788">
    <property type="term" value="F:hydrolase activity, acting on ester bonds"/>
    <property type="evidence" value="ECO:0007669"/>
    <property type="project" value="InterPro"/>
</dbReference>
<evidence type="ECO:0000259" key="6">
    <source>
        <dbReference type="Pfam" id="PF19308"/>
    </source>
</evidence>
<feature type="domain" description="CRISPR-associated protein Cas6-like N-terminal" evidence="6">
    <location>
        <begin position="30"/>
        <end position="116"/>
    </location>
</feature>
<keyword evidence="4" id="KW-0051">Antiviral defense</keyword>
<evidence type="ECO:0000256" key="1">
    <source>
        <dbReference type="ARBA" id="ARBA00022722"/>
    </source>
</evidence>
<evidence type="ECO:0000256" key="4">
    <source>
        <dbReference type="ARBA" id="ARBA00023118"/>
    </source>
</evidence>
<evidence type="ECO:0000256" key="3">
    <source>
        <dbReference type="ARBA" id="ARBA00022801"/>
    </source>
</evidence>
<dbReference type="Pfam" id="PF19308">
    <property type="entry name" value="CRISPR_Cas6_N"/>
    <property type="match status" value="1"/>
</dbReference>
<dbReference type="CDD" id="cd21141">
    <property type="entry name" value="Cas6_III-like"/>
    <property type="match status" value="1"/>
</dbReference>
<dbReference type="AlphaFoldDB" id="A0A2T1BZU7"/>
<keyword evidence="8" id="KW-1185">Reference proteome</keyword>
<keyword evidence="2" id="KW-0255">Endonuclease</keyword>
<keyword evidence="3" id="KW-0378">Hydrolase</keyword>
<dbReference type="OrthoDB" id="425607at2"/>
<dbReference type="InterPro" id="IPR010156">
    <property type="entry name" value="CRISPR-assoc_prot_Cas6"/>
</dbReference>
<dbReference type="Proteomes" id="UP000238762">
    <property type="component" value="Unassembled WGS sequence"/>
</dbReference>
<keyword evidence="1" id="KW-0540">Nuclease</keyword>
<dbReference type="InterPro" id="IPR045747">
    <property type="entry name" value="CRISPR-assoc_prot_Cas6_N_sf"/>
</dbReference>
<dbReference type="NCBIfam" id="TIGR01877">
    <property type="entry name" value="cas_cas6"/>
    <property type="match status" value="1"/>
</dbReference>
<dbReference type="GO" id="GO:0004519">
    <property type="term" value="F:endonuclease activity"/>
    <property type="evidence" value="ECO:0007669"/>
    <property type="project" value="UniProtKB-KW"/>
</dbReference>
<dbReference type="Pfam" id="PF10040">
    <property type="entry name" value="CRISPR_Cas6"/>
    <property type="match status" value="1"/>
</dbReference>
<dbReference type="GO" id="GO:0051607">
    <property type="term" value="P:defense response to virus"/>
    <property type="evidence" value="ECO:0007669"/>
    <property type="project" value="UniProtKB-KW"/>
</dbReference>
<dbReference type="Gene3D" id="3.30.70.1890">
    <property type="match status" value="1"/>
</dbReference>
<feature type="domain" description="CRISPR-associated protein Cas6 C-terminal" evidence="5">
    <location>
        <begin position="154"/>
        <end position="274"/>
    </location>
</feature>
<protein>
    <submittedName>
        <fullName evidence="7">CRISPR-associated endoribonuclease Cas6</fullName>
    </submittedName>
</protein>
<accession>A0A2T1BZU7</accession>
<sequence>MSKPRHPRLTTGWNNAELVGLVFELESPSEAYLYPQYAIGLHAWFLDRVRSQDPELSAYLHDGESEKPFTISGLAGNLIPVGKNLQLPANSTYRWYVTALSAQVTQFLAQWLKILPAEIPLRNAPLTIRSCQIAFPPTTYRQLFESEQRSTLQLSFISPTSFRRQGHHFPLPVPTNVFHSYLRRWNDFSAIPFDAEAFLAWIDKSVIIHRHRLESAKVQAGKKGSVTGFTGSIEYGLKPSETDNPDFIRLFGALGKLAPYCGTGHKTTFGLGQTRWGWLTPEPLPTRDLEDLLAQRMEQLTEIFIAQRIRQGGDRAAEIAQTWATILARREFGEALGAIALDLEMPYETVKTYAKLARRAMKN</sequence>
<dbReference type="RefSeq" id="WP_106289991.1">
    <property type="nucleotide sequence ID" value="NZ_CAWNTC010000131.1"/>
</dbReference>
<reference evidence="7 8" key="1">
    <citation type="submission" date="2018-02" db="EMBL/GenBank/DDBJ databases">
        <authorList>
            <person name="Cohen D.B."/>
            <person name="Kent A.D."/>
        </authorList>
    </citation>
    <scope>NUCLEOTIDE SEQUENCE [LARGE SCALE GENOMIC DNA]</scope>
    <source>
        <strain evidence="7 8">CCAP 1448/3</strain>
    </source>
</reference>
<comment type="caution">
    <text evidence="7">The sequence shown here is derived from an EMBL/GenBank/DDBJ whole genome shotgun (WGS) entry which is preliminary data.</text>
</comment>
<evidence type="ECO:0000313" key="7">
    <source>
        <dbReference type="EMBL" id="PSB01546.1"/>
    </source>
</evidence>
<evidence type="ECO:0000256" key="2">
    <source>
        <dbReference type="ARBA" id="ARBA00022759"/>
    </source>
</evidence>
<evidence type="ECO:0000313" key="8">
    <source>
        <dbReference type="Proteomes" id="UP000238762"/>
    </source>
</evidence>
<dbReference type="Gene3D" id="3.30.70.1900">
    <property type="match status" value="1"/>
</dbReference>
<evidence type="ECO:0000259" key="5">
    <source>
        <dbReference type="Pfam" id="PF10040"/>
    </source>
</evidence>
<proteinExistence type="predicted"/>
<dbReference type="EMBL" id="PVWJ01000101">
    <property type="protein sequence ID" value="PSB01546.1"/>
    <property type="molecule type" value="Genomic_DNA"/>
</dbReference>
<reference evidence="7 8" key="2">
    <citation type="submission" date="2018-03" db="EMBL/GenBank/DDBJ databases">
        <title>The ancient ancestry and fast evolution of plastids.</title>
        <authorList>
            <person name="Moore K.R."/>
            <person name="Magnabosco C."/>
            <person name="Momper L."/>
            <person name="Gold D.A."/>
            <person name="Bosak T."/>
            <person name="Fournier G.P."/>
        </authorList>
    </citation>
    <scope>NUCLEOTIDE SEQUENCE [LARGE SCALE GENOMIC DNA]</scope>
    <source>
        <strain evidence="7 8">CCAP 1448/3</strain>
    </source>
</reference>
<dbReference type="InterPro" id="IPR019267">
    <property type="entry name" value="CRISPR-assoc_Cas6_C"/>
</dbReference>
<dbReference type="InterPro" id="IPR045648">
    <property type="entry name" value="CRISPR-assoc_Cas6-like_N"/>
</dbReference>
<organism evidence="7 8">
    <name type="scientific">Merismopedia glauca CCAP 1448/3</name>
    <dbReference type="NCBI Taxonomy" id="1296344"/>
    <lineage>
        <taxon>Bacteria</taxon>
        <taxon>Bacillati</taxon>
        <taxon>Cyanobacteriota</taxon>
        <taxon>Cyanophyceae</taxon>
        <taxon>Synechococcales</taxon>
        <taxon>Merismopediaceae</taxon>
        <taxon>Merismopedia</taxon>
    </lineage>
</organism>
<gene>
    <name evidence="7" type="primary">cas6</name>
    <name evidence="7" type="ORF">C7B64_17765</name>
</gene>